<keyword evidence="3" id="KW-1185">Reference proteome</keyword>
<dbReference type="Proteomes" id="UP001379533">
    <property type="component" value="Chromosome"/>
</dbReference>
<protein>
    <submittedName>
        <fullName evidence="2">DUF2169 domain-containing protein</fullName>
    </submittedName>
</protein>
<name>A0ABZ2KAS7_9BACT</name>
<proteinExistence type="predicted"/>
<dbReference type="RefSeq" id="WP_394845069.1">
    <property type="nucleotide sequence ID" value="NZ_CP089982.1"/>
</dbReference>
<reference evidence="2 3" key="1">
    <citation type="submission" date="2021-12" db="EMBL/GenBank/DDBJ databases">
        <title>Discovery of the Pendulisporaceae a myxobacterial family with distinct sporulation behavior and unique specialized metabolism.</title>
        <authorList>
            <person name="Garcia R."/>
            <person name="Popoff A."/>
            <person name="Bader C.D."/>
            <person name="Loehr J."/>
            <person name="Walesch S."/>
            <person name="Walt C."/>
            <person name="Boldt J."/>
            <person name="Bunk B."/>
            <person name="Haeckl F.J.F.P.J."/>
            <person name="Gunesch A.P."/>
            <person name="Birkelbach J."/>
            <person name="Nuebel U."/>
            <person name="Pietschmann T."/>
            <person name="Bach T."/>
            <person name="Mueller R."/>
        </authorList>
    </citation>
    <scope>NUCLEOTIDE SEQUENCE [LARGE SCALE GENOMIC DNA]</scope>
    <source>
        <strain evidence="2 3">MSr12523</strain>
    </source>
</reference>
<accession>A0ABZ2KAS7</accession>
<evidence type="ECO:0000259" key="1">
    <source>
        <dbReference type="Pfam" id="PF09937"/>
    </source>
</evidence>
<dbReference type="Pfam" id="PF09937">
    <property type="entry name" value="DUF2169"/>
    <property type="match status" value="1"/>
</dbReference>
<evidence type="ECO:0000313" key="3">
    <source>
        <dbReference type="Proteomes" id="UP001379533"/>
    </source>
</evidence>
<feature type="domain" description="DUF2169" evidence="1">
    <location>
        <begin position="18"/>
        <end position="378"/>
    </location>
</feature>
<evidence type="ECO:0000313" key="2">
    <source>
        <dbReference type="EMBL" id="WXA94463.1"/>
    </source>
</evidence>
<dbReference type="EMBL" id="CP089982">
    <property type="protein sequence ID" value="WXA94463.1"/>
    <property type="molecule type" value="Genomic_DNA"/>
</dbReference>
<dbReference type="InterPro" id="IPR018683">
    <property type="entry name" value="DUF2169"/>
</dbReference>
<organism evidence="2 3">
    <name type="scientific">Pendulispora brunnea</name>
    <dbReference type="NCBI Taxonomy" id="2905690"/>
    <lineage>
        <taxon>Bacteria</taxon>
        <taxon>Pseudomonadati</taxon>
        <taxon>Myxococcota</taxon>
        <taxon>Myxococcia</taxon>
        <taxon>Myxococcales</taxon>
        <taxon>Sorangiineae</taxon>
        <taxon>Pendulisporaceae</taxon>
        <taxon>Pendulispora</taxon>
    </lineage>
</organism>
<gene>
    <name evidence="2" type="ORF">LZC95_49455</name>
</gene>
<sequence length="405" mass="44543">MSTAGSLSLIDAVDAPDGTAILHAFAKRTYTFAPGHRPVVAPLQVPLHIDPVYYEATGQGSETAPRTDPDIFCHMKSGTDVVVQGTAYSTNGPVPCMDVGVSIVGTNQPDGPARRIRVTGDRRVEYRGQGHDVMFTPPVPFERMPLTYDRAYGGCDLWSAAEHPDRIANWLGKHSKFDGNSLSLYRYPRNPAGRGFLVHPSRAAFDAMMLPNLEFPEDMLTPSRLCTGDSYQWPKAPFPAGFDWFDPSWFPRLAFLLAMGAPHKCEPSDFSEVRGGVIPAELVAQRPNDDGVGFVPGAPGQGRFYHGASPWLAVAPLTGRETIVLWGMHPTAPRLDIPLPDEAPQILIELPNGRVVETEASLRSVVLRPDEGQLTMVWAARHWAGQLLTEAHVTRMRHAVRWRAR</sequence>